<keyword evidence="4" id="KW-0472">Membrane</keyword>
<dbReference type="InterPro" id="IPR050445">
    <property type="entry name" value="Bact_polysacc_biosynth/exp"/>
</dbReference>
<protein>
    <submittedName>
        <fullName evidence="5">Lipopolysaccharide biosynthesis protein</fullName>
    </submittedName>
</protein>
<evidence type="ECO:0000313" key="5">
    <source>
        <dbReference type="EMBL" id="BAZ01302.1"/>
    </source>
</evidence>
<evidence type="ECO:0000256" key="1">
    <source>
        <dbReference type="ARBA" id="ARBA00022741"/>
    </source>
</evidence>
<dbReference type="EMBL" id="AP018248">
    <property type="protein sequence ID" value="BAZ01302.1"/>
    <property type="molecule type" value="Genomic_DNA"/>
</dbReference>
<accession>A0A1Z4N6K9</accession>
<reference evidence="5 6" key="1">
    <citation type="submission" date="2017-06" db="EMBL/GenBank/DDBJ databases">
        <title>Genome sequencing of cyanobaciteial culture collection at National Institute for Environmental Studies (NIES).</title>
        <authorList>
            <person name="Hirose Y."/>
            <person name="Shimura Y."/>
            <person name="Fujisawa T."/>
            <person name="Nakamura Y."/>
            <person name="Kawachi M."/>
        </authorList>
    </citation>
    <scope>NUCLEOTIDE SEQUENCE [LARGE SCALE GENOMIC DNA]</scope>
    <source>
        <strain evidence="5 6">NIES-37</strain>
    </source>
</reference>
<feature type="transmembrane region" description="Helical" evidence="4">
    <location>
        <begin position="35"/>
        <end position="54"/>
    </location>
</feature>
<evidence type="ECO:0000313" key="6">
    <source>
        <dbReference type="Proteomes" id="UP000218785"/>
    </source>
</evidence>
<dbReference type="InterPro" id="IPR005702">
    <property type="entry name" value="Wzc-like_C"/>
</dbReference>
<dbReference type="PANTHER" id="PTHR32309">
    <property type="entry name" value="TYROSINE-PROTEIN KINASE"/>
    <property type="match status" value="1"/>
</dbReference>
<dbReference type="Gene3D" id="3.40.50.300">
    <property type="entry name" value="P-loop containing nucleotide triphosphate hydrolases"/>
    <property type="match status" value="1"/>
</dbReference>
<dbReference type="PANTHER" id="PTHR32309:SF13">
    <property type="entry name" value="FERRIC ENTEROBACTIN TRANSPORT PROTEIN FEPE"/>
    <property type="match status" value="1"/>
</dbReference>
<keyword evidence="2" id="KW-0067">ATP-binding</keyword>
<dbReference type="GO" id="GO:0005886">
    <property type="term" value="C:plasma membrane"/>
    <property type="evidence" value="ECO:0007669"/>
    <property type="project" value="TreeGrafter"/>
</dbReference>
<dbReference type="RefSeq" id="WP_190445874.1">
    <property type="nucleotide sequence ID" value="NZ_CAWNJS010000001.1"/>
</dbReference>
<sequence>MVQTSLNPSFNPNPHTPPENEAGYGQMLAVMLRRFPWFVLVFFTSVTFAGFITTKTKPTYKSSMQLLVEPNYQVKQGTATPENQFTEPTIEIDTATQLNIMKSSGLLQKAVDKVQQDYPDLTVDDVKNALVLNQIKTKEDNVLTKIFQVEYSDRDAEKTQKVLSAIRQVYLEYNKQQQDSRLQKGLQVIREQLKKASDEVNASETNLQRFRRTQNLIDPETQAKALEDALNKLEEERRTTRSQYQEALARQQSLQAQLNRSPQNALVSSRLSQSTRYQGLLNEIQKTELALSQERLRFTDETPSVQKLQAQLEGQKELLQQEVSRTLGGLPASAVADSGNLLEQGQLGQIDLNLAGQLVETQTNIVSLAARDQTLAQKENDLRFQLKRFPPLLAYYNRILPQLQFSRERLEQLLRAEQQVRQELSKGGFNWEVVEEPQKGTLMGPNLQQNLLLGAVVGLMLGGIATFVREASDDAVHTTAELEKHAALPLLGITPKLPPVKPRESVIKLPFGKPEELAPWTVQVLQSPPSWESLDLIYKNIELLNTVTSLKSLMITSALPDEGKSALALGLAMSAARLHKKVLLIDANLREPSLHNQLNLPNDQGLSTLLTSEGSIPNQMSIQYSGSSYIDILTAGPTPADAANLLSSPRMTQLMATFEENYDLVLVDGSPVLGLVDAMLTASSCRSVVMLASIGRVTRSQMAQATAMLSKLNLIGVVANGASNADSTYVPYTKPQRFALQQAMEKYSSSRLSETGSRRERG</sequence>
<dbReference type="Proteomes" id="UP000218785">
    <property type="component" value="Chromosome"/>
</dbReference>
<name>A0A1Z4N6K9_9CYAN</name>
<dbReference type="InterPro" id="IPR027417">
    <property type="entry name" value="P-loop_NTPase"/>
</dbReference>
<keyword evidence="4" id="KW-1133">Transmembrane helix</keyword>
<dbReference type="CDD" id="cd05387">
    <property type="entry name" value="BY-kinase"/>
    <property type="match status" value="1"/>
</dbReference>
<dbReference type="NCBIfam" id="TIGR01007">
    <property type="entry name" value="eps_fam"/>
    <property type="match status" value="1"/>
</dbReference>
<keyword evidence="6" id="KW-1185">Reference proteome</keyword>
<keyword evidence="1" id="KW-0547">Nucleotide-binding</keyword>
<gene>
    <name evidence="5" type="ORF">NIES37_53010</name>
</gene>
<dbReference type="GO" id="GO:0005524">
    <property type="term" value="F:ATP binding"/>
    <property type="evidence" value="ECO:0007669"/>
    <property type="project" value="UniProtKB-KW"/>
</dbReference>
<dbReference type="SUPFAM" id="SSF52540">
    <property type="entry name" value="P-loop containing nucleoside triphosphate hydrolases"/>
    <property type="match status" value="1"/>
</dbReference>
<keyword evidence="4" id="KW-0812">Transmembrane</keyword>
<evidence type="ECO:0000256" key="4">
    <source>
        <dbReference type="SAM" id="Phobius"/>
    </source>
</evidence>
<feature type="coiled-coil region" evidence="3">
    <location>
        <begin position="186"/>
        <end position="250"/>
    </location>
</feature>
<organism evidence="5 6">
    <name type="scientific">Tolypothrix tenuis PCC 7101</name>
    <dbReference type="NCBI Taxonomy" id="231146"/>
    <lineage>
        <taxon>Bacteria</taxon>
        <taxon>Bacillati</taxon>
        <taxon>Cyanobacteriota</taxon>
        <taxon>Cyanophyceae</taxon>
        <taxon>Nostocales</taxon>
        <taxon>Tolypothrichaceae</taxon>
        <taxon>Tolypothrix</taxon>
    </lineage>
</organism>
<dbReference type="AlphaFoldDB" id="A0A1Z4N6K9"/>
<evidence type="ECO:0000256" key="2">
    <source>
        <dbReference type="ARBA" id="ARBA00022840"/>
    </source>
</evidence>
<dbReference type="GO" id="GO:0004713">
    <property type="term" value="F:protein tyrosine kinase activity"/>
    <property type="evidence" value="ECO:0007669"/>
    <property type="project" value="TreeGrafter"/>
</dbReference>
<dbReference type="KEGG" id="ttq:NIES37_53010"/>
<keyword evidence="3" id="KW-0175">Coiled coil</keyword>
<evidence type="ECO:0000256" key="3">
    <source>
        <dbReference type="SAM" id="Coils"/>
    </source>
</evidence>
<proteinExistence type="predicted"/>